<dbReference type="RefSeq" id="WP_126780071.1">
    <property type="nucleotide sequence ID" value="NZ_PIQC01000001.1"/>
</dbReference>
<dbReference type="InterPro" id="IPR052158">
    <property type="entry name" value="INH-QAR"/>
</dbReference>
<name>A0A432Z686_9GAMM</name>
<dbReference type="PROSITE" id="PS00041">
    <property type="entry name" value="HTH_ARAC_FAMILY_1"/>
    <property type="match status" value="1"/>
</dbReference>
<accession>A0A432Z686</accession>
<keyword evidence="3" id="KW-0804">Transcription</keyword>
<dbReference type="Pfam" id="PF01965">
    <property type="entry name" value="DJ-1_PfpI"/>
    <property type="match status" value="1"/>
</dbReference>
<sequence length="324" mass="36116">MKQPVVAPVVALVAFNQFSSFHFSVPCIIFKDIMPEQPLFDLRICAGEVGELKSNAGLQITPEYDVTGLRSADIVIVPFWRNPAERPHQPLLDELRKAYDRGAQIVGLCLGTYVLAYAGLLSGKKASTHWEFEPDFQKRFPDVTLDSNSLYVDSGNIVTSAGTGAGLDCCLYLVRQQYGSEVANKVARRMVIPPYRNGGQAQFIDRPVPKSTPNSRINELLDHLRLNLGESHSLDGLAERVMMTRRTFSRQFQKATGMSVGDWLVNERLRFSQDLLESTGLPIDVIASQCGFNSALSLRSHFKAQFNVSPSEWRKTFRGEATSQ</sequence>
<dbReference type="GO" id="GO:0003700">
    <property type="term" value="F:DNA-binding transcription factor activity"/>
    <property type="evidence" value="ECO:0007669"/>
    <property type="project" value="InterPro"/>
</dbReference>
<evidence type="ECO:0000313" key="6">
    <source>
        <dbReference type="Proteomes" id="UP000288058"/>
    </source>
</evidence>
<dbReference type="InterPro" id="IPR002818">
    <property type="entry name" value="DJ-1/PfpI"/>
</dbReference>
<keyword evidence="2" id="KW-0238">DNA-binding</keyword>
<dbReference type="EMBL" id="PIQC01000001">
    <property type="protein sequence ID" value="RUO73401.1"/>
    <property type="molecule type" value="Genomic_DNA"/>
</dbReference>
<dbReference type="InterPro" id="IPR018060">
    <property type="entry name" value="HTH_AraC"/>
</dbReference>
<proteinExistence type="predicted"/>
<dbReference type="SUPFAM" id="SSF46689">
    <property type="entry name" value="Homeodomain-like"/>
    <property type="match status" value="2"/>
</dbReference>
<keyword evidence="6" id="KW-1185">Reference proteome</keyword>
<gene>
    <name evidence="5" type="ORF">CWI78_02880</name>
</gene>
<organism evidence="5 6">
    <name type="scientific">Idiomarina ramblicola</name>
    <dbReference type="NCBI Taxonomy" id="263724"/>
    <lineage>
        <taxon>Bacteria</taxon>
        <taxon>Pseudomonadati</taxon>
        <taxon>Pseudomonadota</taxon>
        <taxon>Gammaproteobacteria</taxon>
        <taxon>Alteromonadales</taxon>
        <taxon>Idiomarinaceae</taxon>
        <taxon>Idiomarina</taxon>
    </lineage>
</organism>
<dbReference type="InterPro" id="IPR009057">
    <property type="entry name" value="Homeodomain-like_sf"/>
</dbReference>
<keyword evidence="1" id="KW-0805">Transcription regulation</keyword>
<reference evidence="6" key="1">
    <citation type="journal article" date="2018" name="Front. Microbiol.">
        <title>Genome-Based Analysis Reveals the Taxonomy and Diversity of the Family Idiomarinaceae.</title>
        <authorList>
            <person name="Liu Y."/>
            <person name="Lai Q."/>
            <person name="Shao Z."/>
        </authorList>
    </citation>
    <scope>NUCLEOTIDE SEQUENCE [LARGE SCALE GENOMIC DNA]</scope>
    <source>
        <strain evidence="6">R22</strain>
    </source>
</reference>
<dbReference type="PANTHER" id="PTHR43130:SF3">
    <property type="entry name" value="HTH-TYPE TRANSCRIPTIONAL REGULATOR RV1931C"/>
    <property type="match status" value="1"/>
</dbReference>
<feature type="domain" description="HTH araC/xylS-type" evidence="4">
    <location>
        <begin position="218"/>
        <end position="316"/>
    </location>
</feature>
<dbReference type="PROSITE" id="PS01124">
    <property type="entry name" value="HTH_ARAC_FAMILY_2"/>
    <property type="match status" value="1"/>
</dbReference>
<protein>
    <submittedName>
        <fullName evidence="5">AraC family transcriptional regulator</fullName>
    </submittedName>
</protein>
<dbReference type="OrthoDB" id="9803764at2"/>
<dbReference type="GO" id="GO:0043565">
    <property type="term" value="F:sequence-specific DNA binding"/>
    <property type="evidence" value="ECO:0007669"/>
    <property type="project" value="InterPro"/>
</dbReference>
<dbReference type="Proteomes" id="UP000288058">
    <property type="component" value="Unassembled WGS sequence"/>
</dbReference>
<evidence type="ECO:0000256" key="2">
    <source>
        <dbReference type="ARBA" id="ARBA00023125"/>
    </source>
</evidence>
<dbReference type="PANTHER" id="PTHR43130">
    <property type="entry name" value="ARAC-FAMILY TRANSCRIPTIONAL REGULATOR"/>
    <property type="match status" value="1"/>
</dbReference>
<dbReference type="CDD" id="cd03137">
    <property type="entry name" value="GATase1_AraC_1"/>
    <property type="match status" value="1"/>
</dbReference>
<dbReference type="SMART" id="SM00342">
    <property type="entry name" value="HTH_ARAC"/>
    <property type="match status" value="1"/>
</dbReference>
<dbReference type="Pfam" id="PF12833">
    <property type="entry name" value="HTH_18"/>
    <property type="match status" value="1"/>
</dbReference>
<evidence type="ECO:0000256" key="1">
    <source>
        <dbReference type="ARBA" id="ARBA00023015"/>
    </source>
</evidence>
<dbReference type="InterPro" id="IPR029062">
    <property type="entry name" value="Class_I_gatase-like"/>
</dbReference>
<dbReference type="Gene3D" id="3.40.50.880">
    <property type="match status" value="1"/>
</dbReference>
<dbReference type="SUPFAM" id="SSF52317">
    <property type="entry name" value="Class I glutamine amidotransferase-like"/>
    <property type="match status" value="1"/>
</dbReference>
<dbReference type="InterPro" id="IPR018062">
    <property type="entry name" value="HTH_AraC-typ_CS"/>
</dbReference>
<dbReference type="AlphaFoldDB" id="A0A432Z686"/>
<comment type="caution">
    <text evidence="5">The sequence shown here is derived from an EMBL/GenBank/DDBJ whole genome shotgun (WGS) entry which is preliminary data.</text>
</comment>
<evidence type="ECO:0000259" key="4">
    <source>
        <dbReference type="PROSITE" id="PS01124"/>
    </source>
</evidence>
<dbReference type="Gene3D" id="1.10.10.60">
    <property type="entry name" value="Homeodomain-like"/>
    <property type="match status" value="1"/>
</dbReference>
<evidence type="ECO:0000313" key="5">
    <source>
        <dbReference type="EMBL" id="RUO73401.1"/>
    </source>
</evidence>
<evidence type="ECO:0000256" key="3">
    <source>
        <dbReference type="ARBA" id="ARBA00023163"/>
    </source>
</evidence>